<gene>
    <name evidence="3" type="ORF">CERSUDRAFT_122690</name>
</gene>
<dbReference type="InterPro" id="IPR000210">
    <property type="entry name" value="BTB/POZ_dom"/>
</dbReference>
<dbReference type="EMBL" id="KB445794">
    <property type="protein sequence ID" value="EMD39269.1"/>
    <property type="molecule type" value="Genomic_DNA"/>
</dbReference>
<dbReference type="OrthoDB" id="5406275at2759"/>
<name>M2PRM5_CERS8</name>
<dbReference type="PROSITE" id="PS50097">
    <property type="entry name" value="BTB"/>
    <property type="match status" value="1"/>
</dbReference>
<dbReference type="InterPro" id="IPR011333">
    <property type="entry name" value="SKP1/BTB/POZ_sf"/>
</dbReference>
<dbReference type="Gene3D" id="3.30.710.10">
    <property type="entry name" value="Potassium Channel Kv1.1, Chain A"/>
    <property type="match status" value="1"/>
</dbReference>
<reference evidence="3 4" key="1">
    <citation type="journal article" date="2012" name="Proc. Natl. Acad. Sci. U.S.A.">
        <title>Comparative genomics of Ceriporiopsis subvermispora and Phanerochaete chrysosporium provide insight into selective ligninolysis.</title>
        <authorList>
            <person name="Fernandez-Fueyo E."/>
            <person name="Ruiz-Duenas F.J."/>
            <person name="Ferreira P."/>
            <person name="Floudas D."/>
            <person name="Hibbett D.S."/>
            <person name="Canessa P."/>
            <person name="Larrondo L.F."/>
            <person name="James T.Y."/>
            <person name="Seelenfreund D."/>
            <person name="Lobos S."/>
            <person name="Polanco R."/>
            <person name="Tello M."/>
            <person name="Honda Y."/>
            <person name="Watanabe T."/>
            <person name="Watanabe T."/>
            <person name="Ryu J.S."/>
            <person name="Kubicek C.P."/>
            <person name="Schmoll M."/>
            <person name="Gaskell J."/>
            <person name="Hammel K.E."/>
            <person name="St John F.J."/>
            <person name="Vanden Wymelenberg A."/>
            <person name="Sabat G."/>
            <person name="Splinter BonDurant S."/>
            <person name="Syed K."/>
            <person name="Yadav J.S."/>
            <person name="Doddapaneni H."/>
            <person name="Subramanian V."/>
            <person name="Lavin J.L."/>
            <person name="Oguiza J.A."/>
            <person name="Perez G."/>
            <person name="Pisabarro A.G."/>
            <person name="Ramirez L."/>
            <person name="Santoyo F."/>
            <person name="Master E."/>
            <person name="Coutinho P.M."/>
            <person name="Henrissat B."/>
            <person name="Lombard V."/>
            <person name="Magnuson J.K."/>
            <person name="Kuees U."/>
            <person name="Hori C."/>
            <person name="Igarashi K."/>
            <person name="Samejima M."/>
            <person name="Held B.W."/>
            <person name="Barry K.W."/>
            <person name="LaButti K.M."/>
            <person name="Lapidus A."/>
            <person name="Lindquist E.A."/>
            <person name="Lucas S.M."/>
            <person name="Riley R."/>
            <person name="Salamov A.A."/>
            <person name="Hoffmeister D."/>
            <person name="Schwenk D."/>
            <person name="Hadar Y."/>
            <person name="Yarden O."/>
            <person name="de Vries R.P."/>
            <person name="Wiebenga A."/>
            <person name="Stenlid J."/>
            <person name="Eastwood D."/>
            <person name="Grigoriev I.V."/>
            <person name="Berka R.M."/>
            <person name="Blanchette R.A."/>
            <person name="Kersten P."/>
            <person name="Martinez A.T."/>
            <person name="Vicuna R."/>
            <person name="Cullen D."/>
        </authorList>
    </citation>
    <scope>NUCLEOTIDE SEQUENCE [LARGE SCALE GENOMIC DNA]</scope>
    <source>
        <strain evidence="3 4">B</strain>
    </source>
</reference>
<dbReference type="PANTHER" id="PTHR33488:SF2">
    <property type="entry name" value="EARLY ENDOSOME ANTIGEN 1-LIKE"/>
    <property type="match status" value="1"/>
</dbReference>
<feature type="compositionally biased region" description="Polar residues" evidence="1">
    <location>
        <begin position="303"/>
        <end position="313"/>
    </location>
</feature>
<evidence type="ECO:0000313" key="4">
    <source>
        <dbReference type="Proteomes" id="UP000016930"/>
    </source>
</evidence>
<dbReference type="CDD" id="cd18186">
    <property type="entry name" value="BTB_POZ_ZBTB_KLHL-like"/>
    <property type="match status" value="1"/>
</dbReference>
<feature type="region of interest" description="Disordered" evidence="1">
    <location>
        <begin position="287"/>
        <end position="317"/>
    </location>
</feature>
<evidence type="ECO:0000256" key="1">
    <source>
        <dbReference type="SAM" id="MobiDB-lite"/>
    </source>
</evidence>
<evidence type="ECO:0000313" key="3">
    <source>
        <dbReference type="EMBL" id="EMD39269.1"/>
    </source>
</evidence>
<organism evidence="3 4">
    <name type="scientific">Ceriporiopsis subvermispora (strain B)</name>
    <name type="common">White-rot fungus</name>
    <name type="synonym">Gelatoporia subvermispora</name>
    <dbReference type="NCBI Taxonomy" id="914234"/>
    <lineage>
        <taxon>Eukaryota</taxon>
        <taxon>Fungi</taxon>
        <taxon>Dikarya</taxon>
        <taxon>Basidiomycota</taxon>
        <taxon>Agaricomycotina</taxon>
        <taxon>Agaricomycetes</taxon>
        <taxon>Polyporales</taxon>
        <taxon>Gelatoporiaceae</taxon>
        <taxon>Gelatoporia</taxon>
    </lineage>
</organism>
<dbReference type="Pfam" id="PF00651">
    <property type="entry name" value="BTB"/>
    <property type="match status" value="1"/>
</dbReference>
<dbReference type="PANTHER" id="PTHR33488">
    <property type="entry name" value="ZGC:162509"/>
    <property type="match status" value="1"/>
</dbReference>
<feature type="domain" description="BTB" evidence="2">
    <location>
        <begin position="775"/>
        <end position="806"/>
    </location>
</feature>
<keyword evidence="4" id="KW-1185">Reference proteome</keyword>
<accession>M2PRM5</accession>
<sequence>MSSEQQALQAVNSISSGKLVNQDSWMTMWCNTNWGDLLQPAPLSIALLGSIFIIASSTDDFSLQTEDNPGKWDHAKYPDSFKACLQQMVGDGYKAFEGAHHNMTRIQNAASQMPDLIKTAVDLAITGTPEEVKIFLPGQIDGVVELAKICREAARDSELAFRDIMGLAQEMVLACTHKVGNAEQKLAANQIHLQVLHEQKNLEGQALTDAEVARKRMNEASFAFEKAEAEFWDSVKSIPHGWLFMGALAIESFMHAAASAGNAAHFINGYPVALSAVTHRCKIMHARPQGRAQTVPHHKSEDPQTTAGVSTIPNEEALSDPSLNQAKRVLDLANGMKSLVCGGQDGEPDWATIRGSNGHNTSGAAWIGASLQTIKERLDISKPISQELEKLVTQGITINAKILEVAGSVRSVDDSLDDEERQINELIAGLQSLVTSCNLILQQTGVTAFGPGTPSPSVSSTAGAARINVENAKFKVDQTRAHLEASRDAFEKAALRMVEGQKQITMTIAEISNLSLQSATLETMLPVLKKAVGAFTTLRAQFSQISQFFENVASLIIDVMGPSVNRWANTMSQTTAVGGVTVSNVTRQLIYTQMMVPLKVSMLTDKIAGTYLNVSNLYILPAQRHVGNMLQFPDSNTEEGKAAFKEKLQKEQTELEKSSTEASEQIAALVARDQKGFSALIEARLDNIKFVVGSVIPAVIAPVPPAISRITEGHVSAYVAAKSSAMEMYLDRRCIQIWALLTDPIDQNVLQACSNVMDKTDPPPKFAHPFTKSSADVIIRSSDGVDFRVHRIVLAEASPVFEGMFSLPQGPRSAKDANCRNRLGNCPQLGIRD</sequence>
<dbReference type="HOGENOM" id="CLU_025135_0_0_1"/>
<evidence type="ECO:0000259" key="2">
    <source>
        <dbReference type="PROSITE" id="PS50097"/>
    </source>
</evidence>
<dbReference type="STRING" id="914234.M2PRM5"/>
<dbReference type="Proteomes" id="UP000016930">
    <property type="component" value="Unassembled WGS sequence"/>
</dbReference>
<proteinExistence type="predicted"/>
<protein>
    <recommendedName>
        <fullName evidence="2">BTB domain-containing protein</fullName>
    </recommendedName>
</protein>
<dbReference type="AlphaFoldDB" id="M2PRM5"/>